<comment type="similarity">
    <text evidence="1">Belongs to the UPF0585 family.</text>
</comment>
<accession>A0AA36IXA5</accession>
<evidence type="ECO:0000313" key="3">
    <source>
        <dbReference type="EMBL" id="CAJ1395249.1"/>
    </source>
</evidence>
<dbReference type="Pfam" id="PF06080">
    <property type="entry name" value="DUF938"/>
    <property type="match status" value="1"/>
</dbReference>
<dbReference type="Proteomes" id="UP001178507">
    <property type="component" value="Unassembled WGS sequence"/>
</dbReference>
<protein>
    <submittedName>
        <fullName evidence="3">Uncharacterized protein</fullName>
    </submittedName>
</protein>
<dbReference type="Gene3D" id="3.40.50.150">
    <property type="entry name" value="Vaccinia Virus protein VP39"/>
    <property type="match status" value="1"/>
</dbReference>
<dbReference type="AlphaFoldDB" id="A0AA36IXA5"/>
<reference evidence="3" key="1">
    <citation type="submission" date="2023-08" db="EMBL/GenBank/DDBJ databases">
        <authorList>
            <person name="Chen Y."/>
            <person name="Shah S."/>
            <person name="Dougan E. K."/>
            <person name="Thang M."/>
            <person name="Chan C."/>
        </authorList>
    </citation>
    <scope>NUCLEOTIDE SEQUENCE</scope>
</reference>
<organism evidence="3 4">
    <name type="scientific">Effrenium voratum</name>
    <dbReference type="NCBI Taxonomy" id="2562239"/>
    <lineage>
        <taxon>Eukaryota</taxon>
        <taxon>Sar</taxon>
        <taxon>Alveolata</taxon>
        <taxon>Dinophyceae</taxon>
        <taxon>Suessiales</taxon>
        <taxon>Symbiodiniaceae</taxon>
        <taxon>Effrenium</taxon>
    </lineage>
</organism>
<evidence type="ECO:0000256" key="1">
    <source>
        <dbReference type="ARBA" id="ARBA00008308"/>
    </source>
</evidence>
<name>A0AA36IXA5_9DINO</name>
<dbReference type="InterPro" id="IPR029063">
    <property type="entry name" value="SAM-dependent_MTases_sf"/>
</dbReference>
<keyword evidence="4" id="KW-1185">Reference proteome</keyword>
<feature type="region of interest" description="Disordered" evidence="2">
    <location>
        <begin position="34"/>
        <end position="80"/>
    </location>
</feature>
<proteinExistence type="inferred from homology"/>
<dbReference type="InterPro" id="IPR010342">
    <property type="entry name" value="DUF938"/>
</dbReference>
<gene>
    <name evidence="3" type="ORF">EVOR1521_LOCUS19715</name>
</gene>
<sequence length="369" mass="39795">MALSPAPGLILPSLGFVLQEGRISEVGCVPVPGAGGGNAFSRGGSTRKLKPKPPGGSKPGSKNPSKSRPREVPHLGLPHSARLRSVERADAVRDEAPAEDQIDACLKLAAEGEAVRMKMAFQRMLPHFSALKPGSLVLEVGSRAGDMTLMFAERFPELYIQPTEGTGQSSPGLFMLLQERLALMKKELPKKRSRRQGQNESVARSRVLPPRHLDAGLLRSWKNKLTNQEIGCIFCINVLHYVSGMGVENFLVGCSEHLPVGGHVLICGPFFNNGEAGDSLLVYDAALRAYAASAERKLQWGCHDVSQLVALGAKAGFSLVAHEETDGVGGHSWILIVLRREKIQSRPPEPTHQLRRFSSATVGTVLQAS</sequence>
<comment type="caution">
    <text evidence="3">The sequence shown here is derived from an EMBL/GenBank/DDBJ whole genome shotgun (WGS) entry which is preliminary data.</text>
</comment>
<dbReference type="PANTHER" id="PTHR20974">
    <property type="entry name" value="UPF0585 PROTEIN CG18661"/>
    <property type="match status" value="1"/>
</dbReference>
<evidence type="ECO:0000313" key="4">
    <source>
        <dbReference type="Proteomes" id="UP001178507"/>
    </source>
</evidence>
<evidence type="ECO:0000256" key="2">
    <source>
        <dbReference type="SAM" id="MobiDB-lite"/>
    </source>
</evidence>
<dbReference type="PANTHER" id="PTHR20974:SF0">
    <property type="entry name" value="UPF0585 PROTEIN CG18661"/>
    <property type="match status" value="1"/>
</dbReference>
<dbReference type="EMBL" id="CAUJNA010003101">
    <property type="protein sequence ID" value="CAJ1395249.1"/>
    <property type="molecule type" value="Genomic_DNA"/>
</dbReference>
<dbReference type="SUPFAM" id="SSF53335">
    <property type="entry name" value="S-adenosyl-L-methionine-dependent methyltransferases"/>
    <property type="match status" value="1"/>
</dbReference>